<feature type="repeat" description="WD" evidence="6">
    <location>
        <begin position="50"/>
        <end position="91"/>
    </location>
</feature>
<gene>
    <name evidence="9" type="ORF">BLA29_001140</name>
</gene>
<dbReference type="Gene3D" id="2.130.10.10">
    <property type="entry name" value="YVTN repeat-like/Quinoprotein amine dehydrogenase"/>
    <property type="match status" value="1"/>
</dbReference>
<dbReference type="PROSITE" id="PS51394">
    <property type="entry name" value="PFU"/>
    <property type="match status" value="1"/>
</dbReference>
<dbReference type="Pfam" id="PF00400">
    <property type="entry name" value="WD40"/>
    <property type="match status" value="2"/>
</dbReference>
<dbReference type="Pfam" id="PF09070">
    <property type="entry name" value="PFU"/>
    <property type="match status" value="1"/>
</dbReference>
<sequence length="605" mass="70801">MAKIVGHEESVMDLQFIRSDLLLTASSDRSIVLWNLNTVLGGSVQQQQAFQGHEDCVRGLMLSKHEDGFYSISNDQTIRYWNMTNGMCERIYVGHEHFIFNINRLNKEYFITCGENNAVIVWNEKQTTSWQSLKLPTVTIWSVLASTSNVFYAAGSDGILYIFTNHNDRRPDDQSQTLYDEMLVKQTKIPFASVSHLKLYEENSLVTIPPRNDGERRLIRSLLDNTILVYEWNQSWKPVGHVPDYNQEEFDHSSGCVPYNDEFYDEVFNVKLNGKNYKLPFNRDQDPWIVSQAFIELNQLDYGALTSLVQCIVNYASYKPKKVENNGLFPIYEFKLWSTMKNLEAFRKKFQEFNATVDEHLRLSDEYLQVTSSEMQNPEAICEELCLALKKLMKWPKNLKFIVSDLLRVLLTNKYFNTYFLHQMESDEFKPGSEFFQSVIQCGDNLSTQLTSLRVVANLFGSVHGAEFAYKNFSYIRENIVKWTDLITNINVHMAYASIWFNYSVLLSDHKKRQNHQFKHMIMEMIQEHNKLIESESYKPLEDYHLVIIIMMNTFGNLIASKFNSQMADSHLQCLQQKYVKCFKDNSEIRYCLRQIEIAYDQYSN</sequence>
<evidence type="ECO:0000259" key="8">
    <source>
        <dbReference type="PROSITE" id="PS51396"/>
    </source>
</evidence>
<dbReference type="InterPro" id="IPR015943">
    <property type="entry name" value="WD40/YVTN_repeat-like_dom_sf"/>
</dbReference>
<evidence type="ECO:0000259" key="7">
    <source>
        <dbReference type="PROSITE" id="PS51394"/>
    </source>
</evidence>
<protein>
    <submittedName>
        <fullName evidence="9">Phospholipase A-2-activating protein-like protein</fullName>
    </submittedName>
</protein>
<evidence type="ECO:0000256" key="6">
    <source>
        <dbReference type="PROSITE-ProRule" id="PRU00221"/>
    </source>
</evidence>
<evidence type="ECO:0000256" key="3">
    <source>
        <dbReference type="ARBA" id="ARBA00022490"/>
    </source>
</evidence>
<feature type="domain" description="PUL" evidence="8">
    <location>
        <begin position="327"/>
        <end position="599"/>
    </location>
</feature>
<feature type="repeat" description="WD" evidence="6">
    <location>
        <begin position="4"/>
        <end position="38"/>
    </location>
</feature>
<dbReference type="PROSITE" id="PS00678">
    <property type="entry name" value="WD_REPEATS_1"/>
    <property type="match status" value="1"/>
</dbReference>
<keyword evidence="4 6" id="KW-0853">WD repeat</keyword>
<keyword evidence="5" id="KW-0677">Repeat</keyword>
<dbReference type="SUPFAM" id="SSF50978">
    <property type="entry name" value="WD40 repeat-like"/>
    <property type="match status" value="1"/>
</dbReference>
<keyword evidence="3" id="KW-0963">Cytoplasm</keyword>
<evidence type="ECO:0000256" key="1">
    <source>
        <dbReference type="ARBA" id="ARBA00004496"/>
    </source>
</evidence>
<dbReference type="Pfam" id="PF08324">
    <property type="entry name" value="PUL"/>
    <property type="match status" value="1"/>
</dbReference>
<comment type="caution">
    <text evidence="9">The sequence shown here is derived from an EMBL/GenBank/DDBJ whole genome shotgun (WGS) entry which is preliminary data.</text>
</comment>
<name>A0A1Y3BQT9_EURMA</name>
<dbReference type="PROSITE" id="PS50082">
    <property type="entry name" value="WD_REPEATS_2"/>
    <property type="match status" value="2"/>
</dbReference>
<dbReference type="InterPro" id="IPR001680">
    <property type="entry name" value="WD40_rpt"/>
</dbReference>
<dbReference type="AlphaFoldDB" id="A0A1Y3BQT9"/>
<keyword evidence="10" id="KW-1185">Reference proteome</keyword>
<dbReference type="InterPro" id="IPR036322">
    <property type="entry name" value="WD40_repeat_dom_sf"/>
</dbReference>
<dbReference type="GO" id="GO:0005737">
    <property type="term" value="C:cytoplasm"/>
    <property type="evidence" value="ECO:0007669"/>
    <property type="project" value="UniProtKB-SubCell"/>
</dbReference>
<comment type="subcellular location">
    <subcellularLocation>
        <location evidence="1">Cytoplasm</location>
    </subcellularLocation>
</comment>
<dbReference type="InterPro" id="IPR013535">
    <property type="entry name" value="PUL_dom"/>
</dbReference>
<dbReference type="GO" id="GO:0010992">
    <property type="term" value="P:ubiquitin recycling"/>
    <property type="evidence" value="ECO:0007669"/>
    <property type="project" value="TreeGrafter"/>
</dbReference>
<dbReference type="OrthoDB" id="10265988at2759"/>
<evidence type="ECO:0000313" key="10">
    <source>
        <dbReference type="Proteomes" id="UP000194236"/>
    </source>
</evidence>
<evidence type="ECO:0000256" key="4">
    <source>
        <dbReference type="ARBA" id="ARBA00022574"/>
    </source>
</evidence>
<dbReference type="PROSITE" id="PS51396">
    <property type="entry name" value="PUL"/>
    <property type="match status" value="1"/>
</dbReference>
<dbReference type="InterPro" id="IPR015155">
    <property type="entry name" value="PFU"/>
</dbReference>
<dbReference type="InterPro" id="IPR038122">
    <property type="entry name" value="PFU_sf"/>
</dbReference>
<dbReference type="GO" id="GO:0043161">
    <property type="term" value="P:proteasome-mediated ubiquitin-dependent protein catabolic process"/>
    <property type="evidence" value="ECO:0007669"/>
    <property type="project" value="TreeGrafter"/>
</dbReference>
<dbReference type="InterPro" id="IPR019775">
    <property type="entry name" value="WD40_repeat_CS"/>
</dbReference>
<dbReference type="PANTHER" id="PTHR19849">
    <property type="entry name" value="PHOSPHOLIPASE A-2-ACTIVATING PROTEIN"/>
    <property type="match status" value="1"/>
</dbReference>
<feature type="domain" description="PFU" evidence="7">
    <location>
        <begin position="229"/>
        <end position="326"/>
    </location>
</feature>
<dbReference type="PROSITE" id="PS50294">
    <property type="entry name" value="WD_REPEATS_REGION"/>
    <property type="match status" value="2"/>
</dbReference>
<dbReference type="Proteomes" id="UP000194236">
    <property type="component" value="Unassembled WGS sequence"/>
</dbReference>
<organism evidence="9 10">
    <name type="scientific">Euroglyphus maynei</name>
    <name type="common">Mayne's house dust mite</name>
    <dbReference type="NCBI Taxonomy" id="6958"/>
    <lineage>
        <taxon>Eukaryota</taxon>
        <taxon>Metazoa</taxon>
        <taxon>Ecdysozoa</taxon>
        <taxon>Arthropoda</taxon>
        <taxon>Chelicerata</taxon>
        <taxon>Arachnida</taxon>
        <taxon>Acari</taxon>
        <taxon>Acariformes</taxon>
        <taxon>Sarcoptiformes</taxon>
        <taxon>Astigmata</taxon>
        <taxon>Psoroptidia</taxon>
        <taxon>Analgoidea</taxon>
        <taxon>Pyroglyphidae</taxon>
        <taxon>Pyroglyphinae</taxon>
        <taxon>Euroglyphus</taxon>
    </lineage>
</organism>
<dbReference type="GO" id="GO:0005634">
    <property type="term" value="C:nucleus"/>
    <property type="evidence" value="ECO:0007669"/>
    <property type="project" value="TreeGrafter"/>
</dbReference>
<dbReference type="SMART" id="SM00320">
    <property type="entry name" value="WD40"/>
    <property type="match status" value="4"/>
</dbReference>
<comment type="similarity">
    <text evidence="2">Belongs to the WD repeat PLAP family.</text>
</comment>
<dbReference type="GO" id="GO:0043130">
    <property type="term" value="F:ubiquitin binding"/>
    <property type="evidence" value="ECO:0007669"/>
    <property type="project" value="TreeGrafter"/>
</dbReference>
<dbReference type="Gene3D" id="3.10.20.870">
    <property type="entry name" value="PFU (PLAA family ubiquitin binding), C-terminal domain"/>
    <property type="match status" value="1"/>
</dbReference>
<dbReference type="EMBL" id="MUJZ01008567">
    <property type="protein sequence ID" value="OTF82414.1"/>
    <property type="molecule type" value="Genomic_DNA"/>
</dbReference>
<evidence type="ECO:0000256" key="2">
    <source>
        <dbReference type="ARBA" id="ARBA00008495"/>
    </source>
</evidence>
<evidence type="ECO:0000256" key="5">
    <source>
        <dbReference type="ARBA" id="ARBA00022737"/>
    </source>
</evidence>
<proteinExistence type="inferred from homology"/>
<dbReference type="PANTHER" id="PTHR19849:SF0">
    <property type="entry name" value="PHOSPHOLIPASE A-2-ACTIVATING PROTEIN"/>
    <property type="match status" value="1"/>
</dbReference>
<dbReference type="InterPro" id="IPR011989">
    <property type="entry name" value="ARM-like"/>
</dbReference>
<evidence type="ECO:0000313" key="9">
    <source>
        <dbReference type="EMBL" id="OTF82414.1"/>
    </source>
</evidence>
<accession>A0A1Y3BQT9</accession>
<dbReference type="Gene3D" id="1.25.10.10">
    <property type="entry name" value="Leucine-rich Repeat Variant"/>
    <property type="match status" value="1"/>
</dbReference>
<reference evidence="9 10" key="1">
    <citation type="submission" date="2017-03" db="EMBL/GenBank/DDBJ databases">
        <title>Genome Survey of Euroglyphus maynei.</title>
        <authorList>
            <person name="Arlian L.G."/>
            <person name="Morgan M.S."/>
            <person name="Rider S.D."/>
        </authorList>
    </citation>
    <scope>NUCLEOTIDE SEQUENCE [LARGE SCALE GENOMIC DNA]</scope>
    <source>
        <strain evidence="9">Arlian Lab</strain>
        <tissue evidence="9">Whole body</tissue>
    </source>
</reference>